<keyword evidence="2" id="KW-1185">Reference proteome</keyword>
<dbReference type="Proteomes" id="UP000005237">
    <property type="component" value="Unassembled WGS sequence"/>
</dbReference>
<accession>A0A8R1EAE3</accession>
<sequence>MKNNNSRLEALLILSNRNKLNRNAILGGFETKEWDSSERAGTYVNKTRFLYDCSAIDLENMNIPWESGDLDIVREDGMLATIRANENNFLFLVWHDRFPN</sequence>
<reference evidence="2" key="1">
    <citation type="submission" date="2010-08" db="EMBL/GenBank/DDBJ databases">
        <authorList>
            <consortium name="Caenorhabditis japonica Sequencing Consortium"/>
            <person name="Wilson R.K."/>
        </authorList>
    </citation>
    <scope>NUCLEOTIDE SEQUENCE [LARGE SCALE GENOMIC DNA]</scope>
    <source>
        <strain evidence="2">DF5081</strain>
    </source>
</reference>
<protein>
    <submittedName>
        <fullName evidence="1">Uncharacterized protein</fullName>
    </submittedName>
</protein>
<reference evidence="1" key="2">
    <citation type="submission" date="2022-06" db="UniProtKB">
        <authorList>
            <consortium name="EnsemblMetazoa"/>
        </authorList>
    </citation>
    <scope>IDENTIFICATION</scope>
    <source>
        <strain evidence="1">DF5081</strain>
    </source>
</reference>
<name>A0A8R1EAE3_CAEJA</name>
<evidence type="ECO:0000313" key="2">
    <source>
        <dbReference type="Proteomes" id="UP000005237"/>
    </source>
</evidence>
<dbReference type="EnsemblMetazoa" id="CJA31021.1">
    <property type="protein sequence ID" value="CJA31021.1"/>
    <property type="gene ID" value="WBGene00206868"/>
</dbReference>
<dbReference type="AlphaFoldDB" id="A0A8R1EAE3"/>
<evidence type="ECO:0000313" key="1">
    <source>
        <dbReference type="EnsemblMetazoa" id="CJA31021.1"/>
    </source>
</evidence>
<proteinExistence type="predicted"/>
<dbReference type="PANTHER" id="PTHR21503">
    <property type="entry name" value="F-BOX-CONTAINING HYPOTHETICAL PROTEIN C.ELEGANS"/>
    <property type="match status" value="1"/>
</dbReference>
<organism evidence="1 2">
    <name type="scientific">Caenorhabditis japonica</name>
    <dbReference type="NCBI Taxonomy" id="281687"/>
    <lineage>
        <taxon>Eukaryota</taxon>
        <taxon>Metazoa</taxon>
        <taxon>Ecdysozoa</taxon>
        <taxon>Nematoda</taxon>
        <taxon>Chromadorea</taxon>
        <taxon>Rhabditida</taxon>
        <taxon>Rhabditina</taxon>
        <taxon>Rhabditomorpha</taxon>
        <taxon>Rhabditoidea</taxon>
        <taxon>Rhabditidae</taxon>
        <taxon>Peloderinae</taxon>
        <taxon>Caenorhabditis</taxon>
    </lineage>
</organism>